<reference evidence="4 5" key="1">
    <citation type="submission" date="2019-10" db="EMBL/GenBank/DDBJ databases">
        <title>Rubrobacter sp nov SCSIO 52090 isolated from a deep-sea sediment in the South China Sea.</title>
        <authorList>
            <person name="Chen R.W."/>
        </authorList>
    </citation>
    <scope>NUCLEOTIDE SEQUENCE [LARGE SCALE GENOMIC DNA]</scope>
    <source>
        <strain evidence="4 5">SCSIO 52909</strain>
    </source>
</reference>
<evidence type="ECO:0000256" key="3">
    <source>
        <dbReference type="SAM" id="Phobius"/>
    </source>
</evidence>
<feature type="transmembrane region" description="Helical" evidence="3">
    <location>
        <begin position="153"/>
        <end position="172"/>
    </location>
</feature>
<sequence>MTRVALMAAFTAVAAQITIPLEPVPFTLQVLAVVLTGLLLGPRYGALAMGVYLLVGAVGVPVFAGFRGGLGVLFGDTGGYLLAYPLAAALAGMAAGAVTNAPRRRALVAGFLWGGLALVAIYALGATWLAVLAGLSPGAALAAGVLPFVVFDLIKVGLATLVAVAVAPAIAASRA</sequence>
<dbReference type="GO" id="GO:0015225">
    <property type="term" value="F:biotin transmembrane transporter activity"/>
    <property type="evidence" value="ECO:0007669"/>
    <property type="project" value="UniProtKB-UniRule"/>
</dbReference>
<dbReference type="Proteomes" id="UP000501452">
    <property type="component" value="Chromosome"/>
</dbReference>
<comment type="subcellular location">
    <subcellularLocation>
        <location evidence="2">Cell membrane</location>
        <topology evidence="2">Multi-pass membrane protein</topology>
    </subcellularLocation>
</comment>
<accession>A0A6G8QFE9</accession>
<keyword evidence="3" id="KW-0812">Transmembrane</keyword>
<dbReference type="Pfam" id="PF02632">
    <property type="entry name" value="BioY"/>
    <property type="match status" value="1"/>
</dbReference>
<dbReference type="PANTHER" id="PTHR34295">
    <property type="entry name" value="BIOTIN TRANSPORTER BIOY"/>
    <property type="match status" value="1"/>
</dbReference>
<keyword evidence="2 3" id="KW-0472">Membrane</keyword>
<dbReference type="AlphaFoldDB" id="A0A6G8QFE9"/>
<dbReference type="EMBL" id="CP045119">
    <property type="protein sequence ID" value="QIN85225.1"/>
    <property type="molecule type" value="Genomic_DNA"/>
</dbReference>
<feature type="transmembrane region" description="Helical" evidence="3">
    <location>
        <begin position="80"/>
        <end position="99"/>
    </location>
</feature>
<gene>
    <name evidence="4" type="ORF">GBA63_16290</name>
</gene>
<keyword evidence="2" id="KW-0813">Transport</keyword>
<dbReference type="GO" id="GO:0005886">
    <property type="term" value="C:plasma membrane"/>
    <property type="evidence" value="ECO:0007669"/>
    <property type="project" value="UniProtKB-SubCell"/>
</dbReference>
<dbReference type="Gene3D" id="1.10.1760.20">
    <property type="match status" value="1"/>
</dbReference>
<keyword evidence="3" id="KW-1133">Transmembrane helix</keyword>
<dbReference type="KEGG" id="rub:GBA63_16290"/>
<keyword evidence="5" id="KW-1185">Reference proteome</keyword>
<evidence type="ECO:0000256" key="1">
    <source>
        <dbReference type="ARBA" id="ARBA00010692"/>
    </source>
</evidence>
<proteinExistence type="inferred from homology"/>
<evidence type="ECO:0000313" key="5">
    <source>
        <dbReference type="Proteomes" id="UP000501452"/>
    </source>
</evidence>
<name>A0A6G8QFE9_9ACTN</name>
<protein>
    <recommendedName>
        <fullName evidence="2">Biotin transporter</fullName>
    </recommendedName>
</protein>
<keyword evidence="2" id="KW-1003">Cell membrane</keyword>
<comment type="similarity">
    <text evidence="1 2">Belongs to the BioY family.</text>
</comment>
<dbReference type="InterPro" id="IPR003784">
    <property type="entry name" value="BioY"/>
</dbReference>
<evidence type="ECO:0000313" key="4">
    <source>
        <dbReference type="EMBL" id="QIN85225.1"/>
    </source>
</evidence>
<dbReference type="PIRSF" id="PIRSF016661">
    <property type="entry name" value="BioY"/>
    <property type="match status" value="1"/>
</dbReference>
<feature type="transmembrane region" description="Helical" evidence="3">
    <location>
        <begin position="111"/>
        <end position="133"/>
    </location>
</feature>
<organism evidence="4 5">
    <name type="scientific">Rubrobacter tropicus</name>
    <dbReference type="NCBI Taxonomy" id="2653851"/>
    <lineage>
        <taxon>Bacteria</taxon>
        <taxon>Bacillati</taxon>
        <taxon>Actinomycetota</taxon>
        <taxon>Rubrobacteria</taxon>
        <taxon>Rubrobacterales</taxon>
        <taxon>Rubrobacteraceae</taxon>
        <taxon>Rubrobacter</taxon>
    </lineage>
</organism>
<feature type="transmembrane region" description="Helical" evidence="3">
    <location>
        <begin position="51"/>
        <end position="74"/>
    </location>
</feature>
<evidence type="ECO:0000256" key="2">
    <source>
        <dbReference type="PIRNR" id="PIRNR016661"/>
    </source>
</evidence>
<feature type="transmembrane region" description="Helical" evidence="3">
    <location>
        <begin position="25"/>
        <end position="44"/>
    </location>
</feature>
<dbReference type="PANTHER" id="PTHR34295:SF1">
    <property type="entry name" value="BIOTIN TRANSPORTER BIOY"/>
    <property type="match status" value="1"/>
</dbReference>